<dbReference type="InterPro" id="IPR000210">
    <property type="entry name" value="BTB/POZ_dom"/>
</dbReference>
<evidence type="ECO:0000259" key="2">
    <source>
        <dbReference type="PROSITE" id="PS50097"/>
    </source>
</evidence>
<dbReference type="InterPro" id="IPR011333">
    <property type="entry name" value="SKP1/BTB/POZ_sf"/>
</dbReference>
<dbReference type="PROSITE" id="PS50097">
    <property type="entry name" value="BTB"/>
    <property type="match status" value="1"/>
</dbReference>
<keyword evidence="4" id="KW-1185">Reference proteome</keyword>
<proteinExistence type="predicted"/>
<dbReference type="PANTHER" id="PTHR45774">
    <property type="entry name" value="BTB/POZ DOMAIN-CONTAINING"/>
    <property type="match status" value="1"/>
</dbReference>
<organism evidence="3 4">
    <name type="scientific">Heterodera schachtii</name>
    <name type="common">Sugarbeet cyst nematode worm</name>
    <name type="synonym">Tylenchus schachtii</name>
    <dbReference type="NCBI Taxonomy" id="97005"/>
    <lineage>
        <taxon>Eukaryota</taxon>
        <taxon>Metazoa</taxon>
        <taxon>Ecdysozoa</taxon>
        <taxon>Nematoda</taxon>
        <taxon>Chromadorea</taxon>
        <taxon>Rhabditida</taxon>
        <taxon>Tylenchina</taxon>
        <taxon>Tylenchomorpha</taxon>
        <taxon>Tylenchoidea</taxon>
        <taxon>Heteroderidae</taxon>
        <taxon>Heteroderinae</taxon>
        <taxon>Heterodera</taxon>
    </lineage>
</organism>
<feature type="domain" description="BTB" evidence="2">
    <location>
        <begin position="61"/>
        <end position="142"/>
    </location>
</feature>
<sequence>MLLIGATPINDNQSDPKNAAIDQCSSSSSTAAGNHQRHVPPPKSKKLIDRMEELLISGKGADVYFLVKDEGQEKQQLIPAHKSMLSTASEVFKKRFKGGDQENTPMTAGSADNNPIVVTDVDIFAFNKMLRYIYTDALDELELPNLFSVLSAGWRAN</sequence>
<gene>
    <name evidence="3" type="ORF">niasHS_015739</name>
</gene>
<reference evidence="3 4" key="1">
    <citation type="submission" date="2024-10" db="EMBL/GenBank/DDBJ databases">
        <authorList>
            <person name="Kim D."/>
        </authorList>
    </citation>
    <scope>NUCLEOTIDE SEQUENCE [LARGE SCALE GENOMIC DNA]</scope>
    <source>
        <strain evidence="3">Taebaek</strain>
    </source>
</reference>
<dbReference type="EMBL" id="JBICCN010000421">
    <property type="protein sequence ID" value="KAL3069976.1"/>
    <property type="molecule type" value="Genomic_DNA"/>
</dbReference>
<feature type="compositionally biased region" description="Basic residues" evidence="1">
    <location>
        <begin position="35"/>
        <end position="44"/>
    </location>
</feature>
<feature type="region of interest" description="Disordered" evidence="1">
    <location>
        <begin position="1"/>
        <end position="44"/>
    </location>
</feature>
<protein>
    <recommendedName>
        <fullName evidence="2">BTB domain-containing protein</fullName>
    </recommendedName>
</protein>
<dbReference type="Pfam" id="PF00651">
    <property type="entry name" value="BTB"/>
    <property type="match status" value="1"/>
</dbReference>
<dbReference type="SUPFAM" id="SSF54695">
    <property type="entry name" value="POZ domain"/>
    <property type="match status" value="1"/>
</dbReference>
<dbReference type="Gene3D" id="3.30.710.10">
    <property type="entry name" value="Potassium Channel Kv1.1, Chain A"/>
    <property type="match status" value="1"/>
</dbReference>
<evidence type="ECO:0000313" key="3">
    <source>
        <dbReference type="EMBL" id="KAL3069976.1"/>
    </source>
</evidence>
<name>A0ABD2HTV3_HETSC</name>
<evidence type="ECO:0000313" key="4">
    <source>
        <dbReference type="Proteomes" id="UP001620645"/>
    </source>
</evidence>
<dbReference type="PANTHER" id="PTHR45774:SF3">
    <property type="entry name" value="BTB (POZ) DOMAIN-CONTAINING 2B-RELATED"/>
    <property type="match status" value="1"/>
</dbReference>
<accession>A0ABD2HTV3</accession>
<comment type="caution">
    <text evidence="3">The sequence shown here is derived from an EMBL/GenBank/DDBJ whole genome shotgun (WGS) entry which is preliminary data.</text>
</comment>
<feature type="compositionally biased region" description="Polar residues" evidence="1">
    <location>
        <begin position="23"/>
        <end position="33"/>
    </location>
</feature>
<dbReference type="AlphaFoldDB" id="A0ABD2HTV3"/>
<dbReference type="Proteomes" id="UP001620645">
    <property type="component" value="Unassembled WGS sequence"/>
</dbReference>
<evidence type="ECO:0000256" key="1">
    <source>
        <dbReference type="SAM" id="MobiDB-lite"/>
    </source>
</evidence>